<dbReference type="SUPFAM" id="SSF52499">
    <property type="entry name" value="Isochorismatase-like hydrolases"/>
    <property type="match status" value="1"/>
</dbReference>
<evidence type="ECO:0000256" key="1">
    <source>
        <dbReference type="ARBA" id="ARBA00022801"/>
    </source>
</evidence>
<dbReference type="GO" id="GO:0016787">
    <property type="term" value="F:hydrolase activity"/>
    <property type="evidence" value="ECO:0007669"/>
    <property type="project" value="UniProtKB-KW"/>
</dbReference>
<dbReference type="OrthoDB" id="9814140at2"/>
<dbReference type="PANTHER" id="PTHR43540">
    <property type="entry name" value="PEROXYUREIDOACRYLATE/UREIDOACRYLATE AMIDOHYDROLASE-RELATED"/>
    <property type="match status" value="1"/>
</dbReference>
<proteinExistence type="predicted"/>
<dbReference type="AlphaFoldDB" id="A0A1H8TKW5"/>
<dbReference type="RefSeq" id="WP_069466729.1">
    <property type="nucleotide sequence ID" value="NZ_FODD01000055.1"/>
</dbReference>
<dbReference type="InterPro" id="IPR036380">
    <property type="entry name" value="Isochorismatase-like_sf"/>
</dbReference>
<dbReference type="PANTHER" id="PTHR43540:SF7">
    <property type="entry name" value="ISOCHORISMATASE FAMILY PROTEIN YECD"/>
    <property type="match status" value="1"/>
</dbReference>
<dbReference type="EMBL" id="FODD01000055">
    <property type="protein sequence ID" value="SEO91507.1"/>
    <property type="molecule type" value="Genomic_DNA"/>
</dbReference>
<feature type="domain" description="Isochorismatase-like" evidence="2">
    <location>
        <begin position="23"/>
        <end position="204"/>
    </location>
</feature>
<keyword evidence="4" id="KW-1185">Reference proteome</keyword>
<evidence type="ECO:0000259" key="2">
    <source>
        <dbReference type="Pfam" id="PF00857"/>
    </source>
</evidence>
<dbReference type="STRING" id="310780.SAMN05216267_10559"/>
<organism evidence="3 4">
    <name type="scientific">Actinacidiphila rubida</name>
    <dbReference type="NCBI Taxonomy" id="310780"/>
    <lineage>
        <taxon>Bacteria</taxon>
        <taxon>Bacillati</taxon>
        <taxon>Actinomycetota</taxon>
        <taxon>Actinomycetes</taxon>
        <taxon>Kitasatosporales</taxon>
        <taxon>Streptomycetaceae</taxon>
        <taxon>Actinacidiphila</taxon>
    </lineage>
</organism>
<name>A0A1H8TKW5_9ACTN</name>
<evidence type="ECO:0000313" key="3">
    <source>
        <dbReference type="EMBL" id="SEO91507.1"/>
    </source>
</evidence>
<dbReference type="Gene3D" id="3.40.50.850">
    <property type="entry name" value="Isochorismatase-like"/>
    <property type="match status" value="1"/>
</dbReference>
<evidence type="ECO:0000313" key="4">
    <source>
        <dbReference type="Proteomes" id="UP000181951"/>
    </source>
</evidence>
<protein>
    <submittedName>
        <fullName evidence="3">Nicotinamidase-related amidase</fullName>
    </submittedName>
</protein>
<reference evidence="3 4" key="1">
    <citation type="submission" date="2016-10" db="EMBL/GenBank/DDBJ databases">
        <authorList>
            <person name="de Groot N.N."/>
        </authorList>
    </citation>
    <scope>NUCLEOTIDE SEQUENCE [LARGE SCALE GENOMIC DNA]</scope>
    <source>
        <strain evidence="3 4">CGMCC 4.2026</strain>
    </source>
</reference>
<keyword evidence="1" id="KW-0378">Hydrolase</keyword>
<gene>
    <name evidence="3" type="ORF">SAMN05216267_10559</name>
</gene>
<dbReference type="Proteomes" id="UP000181951">
    <property type="component" value="Unassembled WGS sequence"/>
</dbReference>
<dbReference type="InterPro" id="IPR000868">
    <property type="entry name" value="Isochorismatase-like_dom"/>
</dbReference>
<dbReference type="CDD" id="cd00431">
    <property type="entry name" value="cysteine_hydrolases"/>
    <property type="match status" value="1"/>
</dbReference>
<sequence length="223" mass="24299">MDERNGLAVPRSLEELCDPRRLALLVYDMQVGILGQIRDRERVIGQAVGVVEAARAAGVRTYFLRHVTLPVELMGASQLRMWRAWQGKERAADVVSAFPPDAPHTQLIPELRPTEREAVLDKLTMSAFESTWLDLALRDCGITTVALIGCAMEIGIEPTARHAADLGYVPIVVTDACGAGNEEAAHRSLESLRFAGDSVLTTADDFRAALKSAAQQARPDRPA</sequence>
<dbReference type="Pfam" id="PF00857">
    <property type="entry name" value="Isochorismatase"/>
    <property type="match status" value="1"/>
</dbReference>
<accession>A0A1H8TKW5</accession>
<dbReference type="InterPro" id="IPR050272">
    <property type="entry name" value="Isochorismatase-like_hydrls"/>
</dbReference>